<dbReference type="Pfam" id="PF00293">
    <property type="entry name" value="NUDIX"/>
    <property type="match status" value="1"/>
</dbReference>
<evidence type="ECO:0000313" key="6">
    <source>
        <dbReference type="Proteomes" id="UP000559404"/>
    </source>
</evidence>
<dbReference type="SUPFAM" id="SSF55811">
    <property type="entry name" value="Nudix"/>
    <property type="match status" value="1"/>
</dbReference>
<dbReference type="PANTHER" id="PTHR43736">
    <property type="entry name" value="ADP-RIBOSE PYROPHOSPHATASE"/>
    <property type="match status" value="1"/>
</dbReference>
<comment type="cofactor">
    <cofactor evidence="1">
        <name>Mg(2+)</name>
        <dbReference type="ChEBI" id="CHEBI:18420"/>
    </cofactor>
</comment>
<organism evidence="5 6">
    <name type="scientific">Stappia taiwanensis</name>
    <dbReference type="NCBI Taxonomy" id="992267"/>
    <lineage>
        <taxon>Bacteria</taxon>
        <taxon>Pseudomonadati</taxon>
        <taxon>Pseudomonadota</taxon>
        <taxon>Alphaproteobacteria</taxon>
        <taxon>Hyphomicrobiales</taxon>
        <taxon>Stappiaceae</taxon>
        <taxon>Stappia</taxon>
    </lineage>
</organism>
<name>A0A838XYZ8_9HYPH</name>
<evidence type="ECO:0000313" key="5">
    <source>
        <dbReference type="EMBL" id="MBA4612244.1"/>
    </source>
</evidence>
<evidence type="ECO:0000256" key="3">
    <source>
        <dbReference type="RuleBase" id="RU003476"/>
    </source>
</evidence>
<dbReference type="CDD" id="cd04673">
    <property type="entry name" value="NUDIX_ADPRase"/>
    <property type="match status" value="1"/>
</dbReference>
<dbReference type="PROSITE" id="PS00893">
    <property type="entry name" value="NUDIX_BOX"/>
    <property type="match status" value="1"/>
</dbReference>
<keyword evidence="2 3" id="KW-0378">Hydrolase</keyword>
<dbReference type="InterPro" id="IPR020476">
    <property type="entry name" value="Nudix_hydrolase"/>
</dbReference>
<dbReference type="AlphaFoldDB" id="A0A838XYZ8"/>
<dbReference type="RefSeq" id="WP_181760437.1">
    <property type="nucleotide sequence ID" value="NZ_BMCR01000003.1"/>
</dbReference>
<evidence type="ECO:0000256" key="1">
    <source>
        <dbReference type="ARBA" id="ARBA00001946"/>
    </source>
</evidence>
<gene>
    <name evidence="5" type="ORF">H1W37_11310</name>
</gene>
<comment type="caution">
    <text evidence="5">The sequence shown here is derived from an EMBL/GenBank/DDBJ whole genome shotgun (WGS) entry which is preliminary data.</text>
</comment>
<dbReference type="PROSITE" id="PS51462">
    <property type="entry name" value="NUDIX"/>
    <property type="match status" value="1"/>
</dbReference>
<sequence length="142" mass="15420">MILRPQLGVSVLCHDQNRVVLVQRGKPPYHGHWSLPGGSVDFGESLADAALRELREETGLSATLETAPADLVELLPPPVQNEAGSSLAGLHFVIAVFRAWQPTGRLLAGDDAADARWISLDALERLPMTPGTAARIRWLMPR</sequence>
<accession>A0A838XYZ8</accession>
<dbReference type="PRINTS" id="PR00502">
    <property type="entry name" value="NUDIXFAMILY"/>
</dbReference>
<dbReference type="PANTHER" id="PTHR43736:SF1">
    <property type="entry name" value="DIHYDRONEOPTERIN TRIPHOSPHATE DIPHOSPHATASE"/>
    <property type="match status" value="1"/>
</dbReference>
<evidence type="ECO:0000259" key="4">
    <source>
        <dbReference type="PROSITE" id="PS51462"/>
    </source>
</evidence>
<reference evidence="5 6" key="2">
    <citation type="submission" date="2020-08" db="EMBL/GenBank/DDBJ databases">
        <title>Stappia taiwanensis sp. nov., isolated from a coastal thermal spring.</title>
        <authorList>
            <person name="Kampfer P."/>
        </authorList>
    </citation>
    <scope>NUCLEOTIDE SEQUENCE [LARGE SCALE GENOMIC DNA]</scope>
    <source>
        <strain evidence="5 6">DSM 23284</strain>
    </source>
</reference>
<dbReference type="Gene3D" id="3.90.79.10">
    <property type="entry name" value="Nucleoside Triphosphate Pyrophosphohydrolase"/>
    <property type="match status" value="1"/>
</dbReference>
<dbReference type="InterPro" id="IPR015797">
    <property type="entry name" value="NUDIX_hydrolase-like_dom_sf"/>
</dbReference>
<dbReference type="EMBL" id="JACEON010000009">
    <property type="protein sequence ID" value="MBA4612244.1"/>
    <property type="molecule type" value="Genomic_DNA"/>
</dbReference>
<evidence type="ECO:0000256" key="2">
    <source>
        <dbReference type="ARBA" id="ARBA00022801"/>
    </source>
</evidence>
<comment type="similarity">
    <text evidence="3">Belongs to the Nudix hydrolase family.</text>
</comment>
<dbReference type="InterPro" id="IPR020084">
    <property type="entry name" value="NUDIX_hydrolase_CS"/>
</dbReference>
<dbReference type="InterPro" id="IPR000086">
    <property type="entry name" value="NUDIX_hydrolase_dom"/>
</dbReference>
<reference evidence="5 6" key="1">
    <citation type="submission" date="2020-07" db="EMBL/GenBank/DDBJ databases">
        <authorList>
            <person name="Li M."/>
        </authorList>
    </citation>
    <scope>NUCLEOTIDE SEQUENCE [LARGE SCALE GENOMIC DNA]</scope>
    <source>
        <strain evidence="5 6">DSM 23284</strain>
    </source>
</reference>
<dbReference type="Proteomes" id="UP000559404">
    <property type="component" value="Unassembled WGS sequence"/>
</dbReference>
<feature type="domain" description="Nudix hydrolase" evidence="4">
    <location>
        <begin position="4"/>
        <end position="141"/>
    </location>
</feature>
<protein>
    <submittedName>
        <fullName evidence="5">NUDIX domain-containing protein</fullName>
    </submittedName>
</protein>
<proteinExistence type="inferred from homology"/>
<keyword evidence="6" id="KW-1185">Reference proteome</keyword>
<dbReference type="GO" id="GO:0016787">
    <property type="term" value="F:hydrolase activity"/>
    <property type="evidence" value="ECO:0007669"/>
    <property type="project" value="UniProtKB-KW"/>
</dbReference>